<reference evidence="1 2" key="1">
    <citation type="submission" date="2021-06" db="EMBL/GenBank/DDBJ databases">
        <authorList>
            <person name="Palmer J.M."/>
        </authorList>
    </citation>
    <scope>NUCLEOTIDE SEQUENCE [LARGE SCALE GENOMIC DNA]</scope>
    <source>
        <strain evidence="1 2">GA_2019</strain>
        <tissue evidence="1">Muscle</tissue>
    </source>
</reference>
<evidence type="ECO:0000313" key="1">
    <source>
        <dbReference type="EMBL" id="MEQ2176797.1"/>
    </source>
</evidence>
<dbReference type="EMBL" id="JAHRIO010055567">
    <property type="protein sequence ID" value="MEQ2176797.1"/>
    <property type="molecule type" value="Genomic_DNA"/>
</dbReference>
<organism evidence="1 2">
    <name type="scientific">Goodea atripinnis</name>
    <dbReference type="NCBI Taxonomy" id="208336"/>
    <lineage>
        <taxon>Eukaryota</taxon>
        <taxon>Metazoa</taxon>
        <taxon>Chordata</taxon>
        <taxon>Craniata</taxon>
        <taxon>Vertebrata</taxon>
        <taxon>Euteleostomi</taxon>
        <taxon>Actinopterygii</taxon>
        <taxon>Neopterygii</taxon>
        <taxon>Teleostei</taxon>
        <taxon>Neoteleostei</taxon>
        <taxon>Acanthomorphata</taxon>
        <taxon>Ovalentaria</taxon>
        <taxon>Atherinomorphae</taxon>
        <taxon>Cyprinodontiformes</taxon>
        <taxon>Goodeidae</taxon>
        <taxon>Goodea</taxon>
    </lineage>
</organism>
<keyword evidence="2" id="KW-1185">Reference proteome</keyword>
<feature type="non-terminal residue" evidence="1">
    <location>
        <position position="1"/>
    </location>
</feature>
<gene>
    <name evidence="1" type="ORF">GOODEAATRI_031787</name>
</gene>
<sequence length="68" mass="7598">AGGDERRSKAYQMKSVQWLQKVGCLNNVATNLWSFTSRTFLCHRETANLFPTSAVDDSFKLTSVIASL</sequence>
<comment type="caution">
    <text evidence="1">The sequence shown here is derived from an EMBL/GenBank/DDBJ whole genome shotgun (WGS) entry which is preliminary data.</text>
</comment>
<protein>
    <submittedName>
        <fullName evidence="1">Uncharacterized protein</fullName>
    </submittedName>
</protein>
<proteinExistence type="predicted"/>
<name>A0ABV0NZH0_9TELE</name>
<accession>A0ABV0NZH0</accession>
<dbReference type="Proteomes" id="UP001476798">
    <property type="component" value="Unassembled WGS sequence"/>
</dbReference>
<evidence type="ECO:0000313" key="2">
    <source>
        <dbReference type="Proteomes" id="UP001476798"/>
    </source>
</evidence>